<dbReference type="InterPro" id="IPR001638">
    <property type="entry name" value="Solute-binding_3/MltF_N"/>
</dbReference>
<accession>A0ABV2I2G9</accession>
<organism evidence="3 4">
    <name type="scientific">Mesorhizobium shonense</name>
    <dbReference type="NCBI Taxonomy" id="1209948"/>
    <lineage>
        <taxon>Bacteria</taxon>
        <taxon>Pseudomonadati</taxon>
        <taxon>Pseudomonadota</taxon>
        <taxon>Alphaproteobacteria</taxon>
        <taxon>Hyphomicrobiales</taxon>
        <taxon>Phyllobacteriaceae</taxon>
        <taxon>Mesorhizobium</taxon>
    </lineage>
</organism>
<dbReference type="EMBL" id="JBEPLM010000020">
    <property type="protein sequence ID" value="MET3597120.1"/>
    <property type="molecule type" value="Genomic_DNA"/>
</dbReference>
<dbReference type="PANTHER" id="PTHR35936:SF17">
    <property type="entry name" value="ARGININE-BINDING EXTRACELLULAR PROTEIN ARTP"/>
    <property type="match status" value="1"/>
</dbReference>
<protein>
    <submittedName>
        <fullName evidence="3">Polar amino acid transport system substrate-binding protein</fullName>
    </submittedName>
</protein>
<keyword evidence="1" id="KW-0732">Signal</keyword>
<dbReference type="Gene3D" id="3.40.190.10">
    <property type="entry name" value="Periplasmic binding protein-like II"/>
    <property type="match status" value="2"/>
</dbReference>
<dbReference type="PANTHER" id="PTHR35936">
    <property type="entry name" value="MEMBRANE-BOUND LYTIC MUREIN TRANSGLYCOSYLASE F"/>
    <property type="match status" value="1"/>
</dbReference>
<dbReference type="RefSeq" id="WP_292372773.1">
    <property type="nucleotide sequence ID" value="NZ_JBEPLM010000020.1"/>
</dbReference>
<evidence type="ECO:0000259" key="2">
    <source>
        <dbReference type="SMART" id="SM00062"/>
    </source>
</evidence>
<dbReference type="SUPFAM" id="SSF53850">
    <property type="entry name" value="Periplasmic binding protein-like II"/>
    <property type="match status" value="1"/>
</dbReference>
<keyword evidence="4" id="KW-1185">Reference proteome</keyword>
<comment type="caution">
    <text evidence="3">The sequence shown here is derived from an EMBL/GenBank/DDBJ whole genome shotgun (WGS) entry which is preliminary data.</text>
</comment>
<feature type="domain" description="Solute-binding protein family 3/N-terminal" evidence="2">
    <location>
        <begin position="17"/>
        <end position="226"/>
    </location>
</feature>
<proteinExistence type="predicted"/>
<evidence type="ECO:0000256" key="1">
    <source>
        <dbReference type="ARBA" id="ARBA00022729"/>
    </source>
</evidence>
<evidence type="ECO:0000313" key="4">
    <source>
        <dbReference type="Proteomes" id="UP001549036"/>
    </source>
</evidence>
<name>A0ABV2I2G9_9HYPH</name>
<evidence type="ECO:0000313" key="3">
    <source>
        <dbReference type="EMBL" id="MET3597120.1"/>
    </source>
</evidence>
<gene>
    <name evidence="3" type="ORF">ABID26_006544</name>
</gene>
<dbReference type="SMART" id="SM00062">
    <property type="entry name" value="PBPb"/>
    <property type="match status" value="1"/>
</dbReference>
<dbReference type="Pfam" id="PF00497">
    <property type="entry name" value="SBP_bac_3"/>
    <property type="match status" value="1"/>
</dbReference>
<sequence length="227" mass="23890">MAIPSREVVAELAPNGTIRAAINAANAALVQVDPSSGEIAGPSSDIARRLGSELGAQVSLVRYPTAGGIMAAIDRDEWDIALIAEDPSRADRLFFSPPYAIIAATYAVRVDLPCRTSNDVDASGVRIATARSAAYTSRLERLIKRATLVYADDPSSAFALMVGGECDAAAGIRESLARFAVGAPGVRVVDGAFSEIKQTIAIRHGSPQAAAHLTDFTVRYMDMAEAR</sequence>
<dbReference type="Proteomes" id="UP001549036">
    <property type="component" value="Unassembled WGS sequence"/>
</dbReference>
<reference evidence="3 4" key="1">
    <citation type="submission" date="2024-06" db="EMBL/GenBank/DDBJ databases">
        <title>Genomic Encyclopedia of Type Strains, Phase IV (KMG-IV): sequencing the most valuable type-strain genomes for metagenomic binning, comparative biology and taxonomic classification.</title>
        <authorList>
            <person name="Goeker M."/>
        </authorList>
    </citation>
    <scope>NUCLEOTIDE SEQUENCE [LARGE SCALE GENOMIC DNA]</scope>
    <source>
        <strain evidence="3 4">DSM 29846</strain>
    </source>
</reference>